<feature type="domain" description="Glycosyltransferase 2-like" evidence="1">
    <location>
        <begin position="6"/>
        <end position="171"/>
    </location>
</feature>
<dbReference type="KEGG" id="est:DN752_05640"/>
<dbReference type="EMBL" id="CP030041">
    <property type="protein sequence ID" value="AWW29644.1"/>
    <property type="molecule type" value="Genomic_DNA"/>
</dbReference>
<name>A0A2Z4IFB9_9BACT</name>
<gene>
    <name evidence="2" type="ORF">DN752_05640</name>
</gene>
<reference evidence="2 3" key="1">
    <citation type="submission" date="2018-06" db="EMBL/GenBank/DDBJ databases">
        <title>Echinicola strongylocentroti sp. nov., isolated from a sea urchin Strongylocentrotus intermedius.</title>
        <authorList>
            <person name="Bae S.S."/>
        </authorList>
    </citation>
    <scope>NUCLEOTIDE SEQUENCE [LARGE SCALE GENOMIC DNA]</scope>
    <source>
        <strain evidence="2 3">MEBiC08714</strain>
    </source>
</reference>
<dbReference type="CDD" id="cd00761">
    <property type="entry name" value="Glyco_tranf_GTA_type"/>
    <property type="match status" value="1"/>
</dbReference>
<dbReference type="InterPro" id="IPR050834">
    <property type="entry name" value="Glycosyltransf_2"/>
</dbReference>
<dbReference type="Gene3D" id="3.90.550.10">
    <property type="entry name" value="Spore Coat Polysaccharide Biosynthesis Protein SpsA, Chain A"/>
    <property type="match status" value="1"/>
</dbReference>
<dbReference type="GO" id="GO:0016740">
    <property type="term" value="F:transferase activity"/>
    <property type="evidence" value="ECO:0007669"/>
    <property type="project" value="UniProtKB-KW"/>
</dbReference>
<organism evidence="2 3">
    <name type="scientific">Echinicola strongylocentroti</name>
    <dbReference type="NCBI Taxonomy" id="1795355"/>
    <lineage>
        <taxon>Bacteria</taxon>
        <taxon>Pseudomonadati</taxon>
        <taxon>Bacteroidota</taxon>
        <taxon>Cytophagia</taxon>
        <taxon>Cytophagales</taxon>
        <taxon>Cyclobacteriaceae</taxon>
        <taxon>Echinicola</taxon>
    </lineage>
</organism>
<dbReference type="AlphaFoldDB" id="A0A2Z4IFB9"/>
<dbReference type="Proteomes" id="UP000248688">
    <property type="component" value="Chromosome"/>
</dbReference>
<dbReference type="SUPFAM" id="SSF53448">
    <property type="entry name" value="Nucleotide-diphospho-sugar transferases"/>
    <property type="match status" value="1"/>
</dbReference>
<dbReference type="InterPro" id="IPR029044">
    <property type="entry name" value="Nucleotide-diphossugar_trans"/>
</dbReference>
<evidence type="ECO:0000313" key="2">
    <source>
        <dbReference type="EMBL" id="AWW29644.1"/>
    </source>
</evidence>
<protein>
    <submittedName>
        <fullName evidence="2">Rhamnosyltransferase</fullName>
    </submittedName>
</protein>
<accession>A0A2Z4IFB9</accession>
<evidence type="ECO:0000259" key="1">
    <source>
        <dbReference type="Pfam" id="PF00535"/>
    </source>
</evidence>
<dbReference type="PANTHER" id="PTHR43685:SF13">
    <property type="entry name" value="O ANTIGEN BIOSYNTHESIS RHAMNOSYLTRANSFERASE RFBN"/>
    <property type="match status" value="1"/>
</dbReference>
<proteinExistence type="predicted"/>
<keyword evidence="2" id="KW-0808">Transferase</keyword>
<evidence type="ECO:0000313" key="3">
    <source>
        <dbReference type="Proteomes" id="UP000248688"/>
    </source>
</evidence>
<sequence>MKINLFIPTLNAGAKWNQTLAKIAEQTAVFHRKILIDSGSTDGTLQAPLLDDWEVMAIDKKDFDHGGTRQMAVEKFNDADIFIFLTQDAIPADKHALSILVASLENNAELGMAYGRQLPHLGAKTLEAHARLFNYPAQSEVRSLKDHEQYGIKTISCSNSFAAYRKVAFEEAGGFPKGLILGEDAYIAGKMLLKGWKMAYIANACVHHSHDYTVKEEFKRYFDIGVFHAKSKWIFEHYGRAEGRGFQYLQSELTYASKNNPLALPKSIASLFAKWTGYKIGLNHKKLPTSFNKFLSMHKHFWHST</sequence>
<dbReference type="GO" id="GO:0044010">
    <property type="term" value="P:single-species biofilm formation"/>
    <property type="evidence" value="ECO:0007669"/>
    <property type="project" value="TreeGrafter"/>
</dbReference>
<dbReference type="InterPro" id="IPR001173">
    <property type="entry name" value="Glyco_trans_2-like"/>
</dbReference>
<dbReference type="Pfam" id="PF00535">
    <property type="entry name" value="Glycos_transf_2"/>
    <property type="match status" value="1"/>
</dbReference>
<dbReference type="PANTHER" id="PTHR43685">
    <property type="entry name" value="GLYCOSYLTRANSFERASE"/>
    <property type="match status" value="1"/>
</dbReference>
<dbReference type="OrthoDB" id="9790005at2"/>
<keyword evidence="3" id="KW-1185">Reference proteome</keyword>